<dbReference type="Proteomes" id="UP001147653">
    <property type="component" value="Unassembled WGS sequence"/>
</dbReference>
<dbReference type="AlphaFoldDB" id="A0A9X3NED1"/>
<keyword evidence="3" id="KW-0328">Glycosyltransferase</keyword>
<keyword evidence="4" id="KW-0808">Transferase</keyword>
<dbReference type="Pfam" id="PF00535">
    <property type="entry name" value="Glycos_transf_2"/>
    <property type="match status" value="1"/>
</dbReference>
<organism evidence="7 8">
    <name type="scientific">Solirubrobacter phytolaccae</name>
    <dbReference type="NCBI Taxonomy" id="1404360"/>
    <lineage>
        <taxon>Bacteria</taxon>
        <taxon>Bacillati</taxon>
        <taxon>Actinomycetota</taxon>
        <taxon>Thermoleophilia</taxon>
        <taxon>Solirubrobacterales</taxon>
        <taxon>Solirubrobacteraceae</taxon>
        <taxon>Solirubrobacter</taxon>
    </lineage>
</organism>
<comment type="pathway">
    <text evidence="1">Cell wall biogenesis; cell wall polysaccharide biosynthesis.</text>
</comment>
<feature type="transmembrane region" description="Helical" evidence="5">
    <location>
        <begin position="244"/>
        <end position="264"/>
    </location>
</feature>
<keyword evidence="8" id="KW-1185">Reference proteome</keyword>
<name>A0A9X3NED1_9ACTN</name>
<dbReference type="PANTHER" id="PTHR43179">
    <property type="entry name" value="RHAMNOSYLTRANSFERASE WBBL"/>
    <property type="match status" value="1"/>
</dbReference>
<comment type="similarity">
    <text evidence="2">Belongs to the glycosyltransferase 2 family.</text>
</comment>
<dbReference type="PANTHER" id="PTHR43179:SF12">
    <property type="entry name" value="GALACTOFURANOSYLTRANSFERASE GLFT2"/>
    <property type="match status" value="1"/>
</dbReference>
<keyword evidence="5" id="KW-1133">Transmembrane helix</keyword>
<evidence type="ECO:0000256" key="4">
    <source>
        <dbReference type="ARBA" id="ARBA00022679"/>
    </source>
</evidence>
<evidence type="ECO:0000259" key="6">
    <source>
        <dbReference type="Pfam" id="PF00535"/>
    </source>
</evidence>
<evidence type="ECO:0000256" key="2">
    <source>
        <dbReference type="ARBA" id="ARBA00006739"/>
    </source>
</evidence>
<gene>
    <name evidence="7" type="ORF">OJ997_32925</name>
</gene>
<evidence type="ECO:0000256" key="1">
    <source>
        <dbReference type="ARBA" id="ARBA00004776"/>
    </source>
</evidence>
<evidence type="ECO:0000313" key="7">
    <source>
        <dbReference type="EMBL" id="MDA0185155.1"/>
    </source>
</evidence>
<dbReference type="InterPro" id="IPR001173">
    <property type="entry name" value="Glyco_trans_2-like"/>
</dbReference>
<proteinExistence type="inferred from homology"/>
<sequence>MATAPAVAVVIVTYKSAKDLPTTLEALLPQMTADDELVVVDCASDDDPGAVLERVAPRARLLALSENLGFAGGANAGVAATSAPLVFLLNPDARVAPGALDALRAAASEQPTWGAWQALVTMHEGREVNTSGGVTHWLGFGWAGACGEPLPAVRAPYETSFASGAALIVRREAWTAAGGFDAEYFMYGEDLDLALRLRLMGWGVGVVPTAHVEHDYTFTKGDYKWFHLERNRWWTLLGAYPKPLLALLLPALIVFDVALLAVAARGGWAGAKLRAQVAVLRTLPWALRRRGRVQAQRTASTAQFARGLTSSLDSPYLGKPPRPLLAMQASYWRGVRGLLGGTGV</sequence>
<dbReference type="RefSeq" id="WP_270029642.1">
    <property type="nucleotide sequence ID" value="NZ_JAPDDP010000100.1"/>
</dbReference>
<evidence type="ECO:0000256" key="3">
    <source>
        <dbReference type="ARBA" id="ARBA00022676"/>
    </source>
</evidence>
<evidence type="ECO:0000313" key="8">
    <source>
        <dbReference type="Proteomes" id="UP001147653"/>
    </source>
</evidence>
<keyword evidence="5" id="KW-0472">Membrane</keyword>
<feature type="domain" description="Glycosyltransferase 2-like" evidence="6">
    <location>
        <begin position="9"/>
        <end position="172"/>
    </location>
</feature>
<evidence type="ECO:0000256" key="5">
    <source>
        <dbReference type="SAM" id="Phobius"/>
    </source>
</evidence>
<dbReference type="EMBL" id="JAPDDP010000100">
    <property type="protein sequence ID" value="MDA0185155.1"/>
    <property type="molecule type" value="Genomic_DNA"/>
</dbReference>
<reference evidence="7" key="1">
    <citation type="submission" date="2022-10" db="EMBL/GenBank/DDBJ databases">
        <title>The WGS of Solirubrobacter phytolaccae KCTC 29190.</title>
        <authorList>
            <person name="Jiang Z."/>
        </authorList>
    </citation>
    <scope>NUCLEOTIDE SEQUENCE</scope>
    <source>
        <strain evidence="7">KCTC 29190</strain>
    </source>
</reference>
<accession>A0A9X3NED1</accession>
<dbReference type="InterPro" id="IPR029044">
    <property type="entry name" value="Nucleotide-diphossugar_trans"/>
</dbReference>
<keyword evidence="5" id="KW-0812">Transmembrane</keyword>
<dbReference type="GO" id="GO:0016757">
    <property type="term" value="F:glycosyltransferase activity"/>
    <property type="evidence" value="ECO:0007669"/>
    <property type="project" value="UniProtKB-KW"/>
</dbReference>
<dbReference type="SUPFAM" id="SSF53448">
    <property type="entry name" value="Nucleotide-diphospho-sugar transferases"/>
    <property type="match status" value="1"/>
</dbReference>
<protein>
    <submittedName>
        <fullName evidence="7">Glycosyltransferase family 2 protein</fullName>
    </submittedName>
</protein>
<comment type="caution">
    <text evidence="7">The sequence shown here is derived from an EMBL/GenBank/DDBJ whole genome shotgun (WGS) entry which is preliminary data.</text>
</comment>
<dbReference type="Gene3D" id="3.90.550.10">
    <property type="entry name" value="Spore Coat Polysaccharide Biosynthesis Protein SpsA, Chain A"/>
    <property type="match status" value="1"/>
</dbReference>